<sequence>MRVGRSWSGKGLGRSSSGVCSLGKSQFVTKKKPLGMGKVKKAYELEITKILAKTMQSSYRKKQVEELVSRILQKMQAVIRPSGDCDEIEALRSEFMFLKQEAHSLMNS</sequence>
<evidence type="ECO:0000256" key="1">
    <source>
        <dbReference type="SAM" id="MobiDB-lite"/>
    </source>
</evidence>
<dbReference type="VEuPathDB" id="MicrosporidiaDB:AEWQ_070940"/>
<feature type="region of interest" description="Disordered" evidence="1">
    <location>
        <begin position="1"/>
        <end position="21"/>
    </location>
</feature>
<dbReference type="VEuPathDB" id="MicrosporidiaDB:AEWR_070930"/>
<dbReference type="VEuPathDB" id="MicrosporidiaDB:AEWD_070940"/>
<accession>M1K4N0</accession>
<evidence type="ECO:0000313" key="2">
    <source>
        <dbReference type="EMBL" id="AGE95903.1"/>
    </source>
</evidence>
<dbReference type="VEuPathDB" id="MicrosporidiaDB:ECU07_0970"/>
<dbReference type="VEuPathDB" id="MicrosporidiaDB:M970_070930"/>
<gene>
    <name evidence="2" type="ORF">ECU07_0970</name>
</gene>
<reference evidence="2" key="1">
    <citation type="journal article" date="2013" name="Eukaryot. Cell">
        <title>Extremely Reduced Levels of Heterozygosity in the Vertebrate Pathogen Encephalitozoon cuniculi.</title>
        <authorList>
            <person name="Selman M."/>
            <person name="Sak B."/>
            <person name="Kvac M."/>
            <person name="Farinelli L."/>
            <person name="Weiss L.M."/>
            <person name="Corradi N."/>
        </authorList>
    </citation>
    <scope>NUCLEOTIDE SEQUENCE</scope>
</reference>
<organism evidence="2">
    <name type="scientific">Encephalitozoon cuniculi</name>
    <name type="common">Microsporidian parasite</name>
    <dbReference type="NCBI Taxonomy" id="6035"/>
    <lineage>
        <taxon>Eukaryota</taxon>
        <taxon>Fungi</taxon>
        <taxon>Fungi incertae sedis</taxon>
        <taxon>Microsporidia</taxon>
        <taxon>Unikaryonidae</taxon>
        <taxon>Encephalitozoon</taxon>
    </lineage>
</organism>
<dbReference type="AlphaFoldDB" id="M1K4N0"/>
<proteinExistence type="predicted"/>
<dbReference type="EMBL" id="KC513610">
    <property type="protein sequence ID" value="AGE95903.1"/>
    <property type="molecule type" value="Genomic_DNA"/>
</dbReference>
<protein>
    <submittedName>
        <fullName evidence="2">Uncharacterized protein</fullName>
    </submittedName>
</protein>
<name>M1K4N0_ENCCN</name>